<feature type="region of interest" description="Disordered" evidence="1">
    <location>
        <begin position="1"/>
        <end position="94"/>
    </location>
</feature>
<dbReference type="AlphaFoldDB" id="A0AAW0TPM1"/>
<organism evidence="2 3">
    <name type="scientific">Scylla paramamosain</name>
    <name type="common">Mud crab</name>
    <dbReference type="NCBI Taxonomy" id="85552"/>
    <lineage>
        <taxon>Eukaryota</taxon>
        <taxon>Metazoa</taxon>
        <taxon>Ecdysozoa</taxon>
        <taxon>Arthropoda</taxon>
        <taxon>Crustacea</taxon>
        <taxon>Multicrustacea</taxon>
        <taxon>Malacostraca</taxon>
        <taxon>Eumalacostraca</taxon>
        <taxon>Eucarida</taxon>
        <taxon>Decapoda</taxon>
        <taxon>Pleocyemata</taxon>
        <taxon>Brachyura</taxon>
        <taxon>Eubrachyura</taxon>
        <taxon>Portunoidea</taxon>
        <taxon>Portunidae</taxon>
        <taxon>Portuninae</taxon>
        <taxon>Scylla</taxon>
    </lineage>
</organism>
<comment type="caution">
    <text evidence="2">The sequence shown here is derived from an EMBL/GenBank/DDBJ whole genome shotgun (WGS) entry which is preliminary data.</text>
</comment>
<proteinExistence type="predicted"/>
<evidence type="ECO:0000313" key="3">
    <source>
        <dbReference type="Proteomes" id="UP001487740"/>
    </source>
</evidence>
<sequence length="94" mass="10019">MKGRNSRRKQPRLRRQGPTFTLTWKRGGGRAGAAAASGHGGTKGVPRRLLLPRSGHHRVTTSHSGVPPTRPTSASPQLPAAGVMAHPRSRFGVE</sequence>
<evidence type="ECO:0000256" key="1">
    <source>
        <dbReference type="SAM" id="MobiDB-lite"/>
    </source>
</evidence>
<accession>A0AAW0TPM1</accession>
<evidence type="ECO:0000313" key="2">
    <source>
        <dbReference type="EMBL" id="KAK8389231.1"/>
    </source>
</evidence>
<dbReference type="Proteomes" id="UP001487740">
    <property type="component" value="Unassembled WGS sequence"/>
</dbReference>
<protein>
    <submittedName>
        <fullName evidence="2">Uncharacterized protein</fullName>
    </submittedName>
</protein>
<name>A0AAW0TPM1_SCYPA</name>
<reference evidence="2 3" key="1">
    <citation type="submission" date="2023-03" db="EMBL/GenBank/DDBJ databases">
        <title>High-quality genome of Scylla paramamosain provides insights in environmental adaptation.</title>
        <authorList>
            <person name="Zhang L."/>
        </authorList>
    </citation>
    <scope>NUCLEOTIDE SEQUENCE [LARGE SCALE GENOMIC DNA]</scope>
    <source>
        <strain evidence="2">LZ_2023a</strain>
        <tissue evidence="2">Muscle</tissue>
    </source>
</reference>
<gene>
    <name evidence="2" type="ORF">O3P69_020877</name>
</gene>
<keyword evidence="3" id="KW-1185">Reference proteome</keyword>
<dbReference type="EMBL" id="JARAKH010000028">
    <property type="protein sequence ID" value="KAK8389231.1"/>
    <property type="molecule type" value="Genomic_DNA"/>
</dbReference>
<feature type="compositionally biased region" description="Basic residues" evidence="1">
    <location>
        <begin position="1"/>
        <end position="15"/>
    </location>
</feature>